<protein>
    <submittedName>
        <fullName evidence="3">DUF11 domain-containing protein</fullName>
    </submittedName>
</protein>
<keyword evidence="1" id="KW-0472">Membrane</keyword>
<dbReference type="AlphaFoldDB" id="A0A7Y0EFV7"/>
<dbReference type="InterPro" id="IPR051172">
    <property type="entry name" value="Chlamydia_OmcB"/>
</dbReference>
<proteinExistence type="predicted"/>
<accession>A0A7Y0EFV7</accession>
<organism evidence="3 4">
    <name type="scientific">Clostridium muellerianum</name>
    <dbReference type="NCBI Taxonomy" id="2716538"/>
    <lineage>
        <taxon>Bacteria</taxon>
        <taxon>Bacillati</taxon>
        <taxon>Bacillota</taxon>
        <taxon>Clostridia</taxon>
        <taxon>Eubacteriales</taxon>
        <taxon>Clostridiaceae</taxon>
        <taxon>Clostridium</taxon>
    </lineage>
</organism>
<evidence type="ECO:0000313" key="4">
    <source>
        <dbReference type="Proteomes" id="UP000537131"/>
    </source>
</evidence>
<reference evidence="3 4" key="2">
    <citation type="submission" date="2020-06" db="EMBL/GenBank/DDBJ databases">
        <title>Complete Genome Sequence of Clostridium muelleri sp. nov. P21T, an Acid-Alcohol Producing Acetogen Isolated from Old Hay.</title>
        <authorList>
            <person name="Duncan K.E."/>
            <person name="Tanner R.S."/>
        </authorList>
    </citation>
    <scope>NUCLEOTIDE SEQUENCE [LARGE SCALE GENOMIC DNA]</scope>
    <source>
        <strain evidence="3 4">P21</strain>
    </source>
</reference>
<dbReference type="RefSeq" id="WP_169297254.1">
    <property type="nucleotide sequence ID" value="NZ_JABBNI010000014.1"/>
</dbReference>
<dbReference type="EMBL" id="JABBNI010000014">
    <property type="protein sequence ID" value="NMM62653.1"/>
    <property type="molecule type" value="Genomic_DNA"/>
</dbReference>
<sequence>MKIVNECRIDFKYKLSPYIVSKIVFSNVVSTQIIENILEVKKNVNKTETNYFDILIYTVYICNISSSIVTNIFLQDNIPKSTRFIENSVTINNIKKKCANPEKGFYIGNLKSGKKVTVTFKVLVLPIYWGNAIRNYSTVEYDYIYNVEEAPIRVNKTSNSVKTNCENKLFTQISVGKTLRTHSHINEIINIKYNMRIIKTKVISILKSNLCTLLVIGKIEYKMCYKKRHHIRHIKDIWGFSTYMMVPIGINYLDTNEIKINIEYLSIDFVSKHKIFINANLLLYY</sequence>
<dbReference type="Proteomes" id="UP000537131">
    <property type="component" value="Unassembled WGS sequence"/>
</dbReference>
<evidence type="ECO:0000259" key="2">
    <source>
        <dbReference type="Pfam" id="PF01345"/>
    </source>
</evidence>
<keyword evidence="1" id="KW-0812">Transmembrane</keyword>
<dbReference type="InterPro" id="IPR047589">
    <property type="entry name" value="DUF11_rpt"/>
</dbReference>
<feature type="transmembrane region" description="Helical" evidence="1">
    <location>
        <begin position="54"/>
        <end position="74"/>
    </location>
</feature>
<comment type="caution">
    <text evidence="3">The sequence shown here is derived from an EMBL/GenBank/DDBJ whole genome shotgun (WGS) entry which is preliminary data.</text>
</comment>
<evidence type="ECO:0000256" key="1">
    <source>
        <dbReference type="SAM" id="Phobius"/>
    </source>
</evidence>
<name>A0A7Y0EFV7_9CLOT</name>
<reference evidence="3 4" key="1">
    <citation type="submission" date="2020-04" db="EMBL/GenBank/DDBJ databases">
        <authorList>
            <person name="Doyle D.A."/>
        </authorList>
    </citation>
    <scope>NUCLEOTIDE SEQUENCE [LARGE SCALE GENOMIC DNA]</scope>
    <source>
        <strain evidence="3 4">P21</strain>
    </source>
</reference>
<keyword evidence="1" id="KW-1133">Transmembrane helix</keyword>
<dbReference type="PANTHER" id="PTHR34819">
    <property type="entry name" value="LARGE CYSTEINE-RICH PERIPLASMIC PROTEIN OMCB"/>
    <property type="match status" value="1"/>
</dbReference>
<evidence type="ECO:0000313" key="3">
    <source>
        <dbReference type="EMBL" id="NMM62653.1"/>
    </source>
</evidence>
<dbReference type="Pfam" id="PF01345">
    <property type="entry name" value="DUF11"/>
    <property type="match status" value="1"/>
</dbReference>
<keyword evidence="4" id="KW-1185">Reference proteome</keyword>
<gene>
    <name evidence="3" type="ORF">HBE96_08090</name>
</gene>
<dbReference type="PANTHER" id="PTHR34819:SF3">
    <property type="entry name" value="CELL SURFACE PROTEIN"/>
    <property type="match status" value="1"/>
</dbReference>
<dbReference type="InterPro" id="IPR001434">
    <property type="entry name" value="OmcB-like_DUF11"/>
</dbReference>
<feature type="domain" description="DUF11" evidence="2">
    <location>
        <begin position="38"/>
        <end position="140"/>
    </location>
</feature>
<dbReference type="NCBIfam" id="TIGR01451">
    <property type="entry name" value="B_ant_repeat"/>
    <property type="match status" value="1"/>
</dbReference>